<gene>
    <name evidence="1" type="ORF">HNQ99_002157</name>
</gene>
<organism evidence="1 2">
    <name type="scientific">Rhizorhapis suberifaciens</name>
    <name type="common">corky root of lettuce</name>
    <dbReference type="NCBI Taxonomy" id="13656"/>
    <lineage>
        <taxon>Bacteria</taxon>
        <taxon>Pseudomonadati</taxon>
        <taxon>Pseudomonadota</taxon>
        <taxon>Alphaproteobacteria</taxon>
        <taxon>Sphingomonadales</taxon>
        <taxon>Sphingomonadaceae</taxon>
        <taxon>Rhizorhapis</taxon>
    </lineage>
</organism>
<proteinExistence type="predicted"/>
<dbReference type="AlphaFoldDB" id="A0A840HWQ9"/>
<protein>
    <submittedName>
        <fullName evidence="1">Uncharacterized protein</fullName>
    </submittedName>
</protein>
<evidence type="ECO:0000313" key="2">
    <source>
        <dbReference type="Proteomes" id="UP000575068"/>
    </source>
</evidence>
<dbReference type="EMBL" id="JACHOV010000007">
    <property type="protein sequence ID" value="MBB4641844.1"/>
    <property type="molecule type" value="Genomic_DNA"/>
</dbReference>
<dbReference type="Proteomes" id="UP000575068">
    <property type="component" value="Unassembled WGS sequence"/>
</dbReference>
<accession>A0A840HWQ9</accession>
<keyword evidence="2" id="KW-1185">Reference proteome</keyword>
<evidence type="ECO:0000313" key="1">
    <source>
        <dbReference type="EMBL" id="MBB4641844.1"/>
    </source>
</evidence>
<name>A0A840HWQ9_9SPHN</name>
<comment type="caution">
    <text evidence="1">The sequence shown here is derived from an EMBL/GenBank/DDBJ whole genome shotgun (WGS) entry which is preliminary data.</text>
</comment>
<reference evidence="1 2" key="1">
    <citation type="submission" date="2020-08" db="EMBL/GenBank/DDBJ databases">
        <title>Genomic Encyclopedia of Type Strains, Phase IV (KMG-IV): sequencing the most valuable type-strain genomes for metagenomic binning, comparative biology and taxonomic classification.</title>
        <authorList>
            <person name="Goeker M."/>
        </authorList>
    </citation>
    <scope>NUCLEOTIDE SEQUENCE [LARGE SCALE GENOMIC DNA]</scope>
    <source>
        <strain evidence="1 2">DSM 7465</strain>
    </source>
</reference>
<sequence>MAGEVGPSRSGREAPTYKVGRAPQQLRLSGIAAKSSYPLSLERIGEVREAVFGLPFGPLNLKQGKALSRRAPTIE</sequence>